<gene>
    <name evidence="1" type="ORF">EGYM00163_LOCUS26291</name>
</gene>
<proteinExistence type="predicted"/>
<accession>A0A7S4D3M8</accession>
<name>A0A7S4D3M8_9EUGL</name>
<reference evidence="1" key="1">
    <citation type="submission" date="2021-01" db="EMBL/GenBank/DDBJ databases">
        <authorList>
            <person name="Corre E."/>
            <person name="Pelletier E."/>
            <person name="Niang G."/>
            <person name="Scheremetjew M."/>
            <person name="Finn R."/>
            <person name="Kale V."/>
            <person name="Holt S."/>
            <person name="Cochrane G."/>
            <person name="Meng A."/>
            <person name="Brown T."/>
            <person name="Cohen L."/>
        </authorList>
    </citation>
    <scope>NUCLEOTIDE SEQUENCE</scope>
    <source>
        <strain evidence="1">CCMP1594</strain>
    </source>
</reference>
<dbReference type="AlphaFoldDB" id="A0A7S4D3M8"/>
<evidence type="ECO:0000313" key="1">
    <source>
        <dbReference type="EMBL" id="CAE0815134.1"/>
    </source>
</evidence>
<dbReference type="EMBL" id="HBJA01074950">
    <property type="protein sequence ID" value="CAE0815134.1"/>
    <property type="molecule type" value="Transcribed_RNA"/>
</dbReference>
<protein>
    <submittedName>
        <fullName evidence="1">Uncharacterized protein</fullName>
    </submittedName>
</protein>
<organism evidence="1">
    <name type="scientific">Eutreptiella gymnastica</name>
    <dbReference type="NCBI Taxonomy" id="73025"/>
    <lineage>
        <taxon>Eukaryota</taxon>
        <taxon>Discoba</taxon>
        <taxon>Euglenozoa</taxon>
        <taxon>Euglenida</taxon>
        <taxon>Spirocuta</taxon>
        <taxon>Euglenophyceae</taxon>
        <taxon>Eutreptiales</taxon>
        <taxon>Eutreptiaceae</taxon>
        <taxon>Eutreptiella</taxon>
    </lineage>
</organism>
<sequence length="111" mass="12622">MYSPLNFLFSNVSTVRGGAWVCPPPSPYHGAAFVVWKRQGTCLSGITMTHRRSRREALVQTLRALGQRCIRANTTATTPLWQRLRSIMKDTFRANVATVHQFKKPTKTYKP</sequence>